<sequence>MQNFSCTAQSLSLQRRSKALFHRFLAQATGAAVKNRRPEAKMPPDIAHITGAMTERLCSSIDNCAGSEETPAQ</sequence>
<accession>A0A963Z1M2</accession>
<name>A0A963Z1M2_9PROT</name>
<protein>
    <submittedName>
        <fullName evidence="1">Uncharacterized protein</fullName>
    </submittedName>
</protein>
<dbReference type="EMBL" id="JAESVA010000003">
    <property type="protein sequence ID" value="MCB8880884.1"/>
    <property type="molecule type" value="Genomic_DNA"/>
</dbReference>
<evidence type="ECO:0000313" key="1">
    <source>
        <dbReference type="EMBL" id="MCB8880884.1"/>
    </source>
</evidence>
<gene>
    <name evidence="1" type="ORF">ACELLULO517_11620</name>
</gene>
<reference evidence="1 2" key="1">
    <citation type="journal article" date="2021" name="Microorganisms">
        <title>Acidisoma silvae sp. nov. and Acidisomacellulosilytica sp. nov., Two Acidophilic Bacteria Isolated from Decaying Wood, Hydrolyzing Cellulose and Producing Poly-3-hydroxybutyrate.</title>
        <authorList>
            <person name="Mieszkin S."/>
            <person name="Pouder E."/>
            <person name="Uroz S."/>
            <person name="Simon-Colin C."/>
            <person name="Alain K."/>
        </authorList>
    </citation>
    <scope>NUCLEOTIDE SEQUENCE [LARGE SCALE GENOMIC DNA]</scope>
    <source>
        <strain evidence="1 2">HW T5.17</strain>
    </source>
</reference>
<proteinExistence type="predicted"/>
<evidence type="ECO:0000313" key="2">
    <source>
        <dbReference type="Proteomes" id="UP000721844"/>
    </source>
</evidence>
<keyword evidence="2" id="KW-1185">Reference proteome</keyword>
<dbReference type="Proteomes" id="UP000721844">
    <property type="component" value="Unassembled WGS sequence"/>
</dbReference>
<comment type="caution">
    <text evidence="1">The sequence shown here is derived from an EMBL/GenBank/DDBJ whole genome shotgun (WGS) entry which is preliminary data.</text>
</comment>
<dbReference type="AlphaFoldDB" id="A0A963Z1M2"/>
<dbReference type="RefSeq" id="WP_227307532.1">
    <property type="nucleotide sequence ID" value="NZ_JAESVA010000003.1"/>
</dbReference>
<organism evidence="1 2">
    <name type="scientific">Acidisoma cellulosilyticum</name>
    <dbReference type="NCBI Taxonomy" id="2802395"/>
    <lineage>
        <taxon>Bacteria</taxon>
        <taxon>Pseudomonadati</taxon>
        <taxon>Pseudomonadota</taxon>
        <taxon>Alphaproteobacteria</taxon>
        <taxon>Acetobacterales</taxon>
        <taxon>Acidocellaceae</taxon>
        <taxon>Acidisoma</taxon>
    </lineage>
</organism>